<protein>
    <submittedName>
        <fullName evidence="3">SDR family oxidoreductase</fullName>
    </submittedName>
</protein>
<name>A0ABS7PSI6_9SPHN</name>
<dbReference type="PANTHER" id="PTHR42760">
    <property type="entry name" value="SHORT-CHAIN DEHYDROGENASES/REDUCTASES FAMILY MEMBER"/>
    <property type="match status" value="1"/>
</dbReference>
<dbReference type="RefSeq" id="WP_222991379.1">
    <property type="nucleotide sequence ID" value="NZ_JAINVV010000008.1"/>
</dbReference>
<dbReference type="PANTHER" id="PTHR42760:SF133">
    <property type="entry name" value="3-OXOACYL-[ACYL-CARRIER-PROTEIN] REDUCTASE"/>
    <property type="match status" value="1"/>
</dbReference>
<gene>
    <name evidence="3" type="ORF">K7G82_18525</name>
</gene>
<dbReference type="CDD" id="cd05233">
    <property type="entry name" value="SDR_c"/>
    <property type="match status" value="1"/>
</dbReference>
<evidence type="ECO:0000256" key="1">
    <source>
        <dbReference type="ARBA" id="ARBA00006484"/>
    </source>
</evidence>
<dbReference type="SUPFAM" id="SSF51735">
    <property type="entry name" value="NAD(P)-binding Rossmann-fold domains"/>
    <property type="match status" value="1"/>
</dbReference>
<dbReference type="PRINTS" id="PR00080">
    <property type="entry name" value="SDRFAMILY"/>
</dbReference>
<evidence type="ECO:0000256" key="2">
    <source>
        <dbReference type="ARBA" id="ARBA00023002"/>
    </source>
</evidence>
<evidence type="ECO:0000313" key="4">
    <source>
        <dbReference type="Proteomes" id="UP000706039"/>
    </source>
</evidence>
<keyword evidence="2" id="KW-0560">Oxidoreductase</keyword>
<keyword evidence="4" id="KW-1185">Reference proteome</keyword>
<evidence type="ECO:0000313" key="3">
    <source>
        <dbReference type="EMBL" id="MBY8824306.1"/>
    </source>
</evidence>
<dbReference type="Pfam" id="PF13561">
    <property type="entry name" value="adh_short_C2"/>
    <property type="match status" value="1"/>
</dbReference>
<dbReference type="EMBL" id="JAINVV010000008">
    <property type="protein sequence ID" value="MBY8824306.1"/>
    <property type="molecule type" value="Genomic_DNA"/>
</dbReference>
<dbReference type="Gene3D" id="3.40.50.720">
    <property type="entry name" value="NAD(P)-binding Rossmann-like Domain"/>
    <property type="match status" value="1"/>
</dbReference>
<dbReference type="InterPro" id="IPR002347">
    <property type="entry name" value="SDR_fam"/>
</dbReference>
<proteinExistence type="inferred from homology"/>
<comment type="caution">
    <text evidence="3">The sequence shown here is derived from an EMBL/GenBank/DDBJ whole genome shotgun (WGS) entry which is preliminary data.</text>
</comment>
<dbReference type="PRINTS" id="PR00081">
    <property type="entry name" value="GDHRDH"/>
</dbReference>
<sequence>MARLQGKVAVVTGGARGLGRATALAFAAEGADVAVVDVDLDGAAQFGEVLGAGSVADEIAALGPRGIGIQADLTDLDSVARAFARIEAELGPVDILANVAGGAIVPLEISQPSIVPIADVRTMFDINYFTALHCVQAATPGMKARGSGAIINVSTIGAVLTAPDGRASHYSSAKAAISHLTRDLAAELGPHGIRVNAIAPGLMATGRVKAQAVARNLATAADAERIPLRRLGEAADIGGPMVFLASDDARYVTGQILSVCGGMALVAS</sequence>
<comment type="similarity">
    <text evidence="1">Belongs to the short-chain dehydrogenases/reductases (SDR) family.</text>
</comment>
<dbReference type="InterPro" id="IPR036291">
    <property type="entry name" value="NAD(P)-bd_dom_sf"/>
</dbReference>
<accession>A0ABS7PSI6</accession>
<dbReference type="Proteomes" id="UP000706039">
    <property type="component" value="Unassembled WGS sequence"/>
</dbReference>
<organism evidence="3 4">
    <name type="scientific">Sphingomonas colocasiae</name>
    <dbReference type="NCBI Taxonomy" id="1848973"/>
    <lineage>
        <taxon>Bacteria</taxon>
        <taxon>Pseudomonadati</taxon>
        <taxon>Pseudomonadota</taxon>
        <taxon>Alphaproteobacteria</taxon>
        <taxon>Sphingomonadales</taxon>
        <taxon>Sphingomonadaceae</taxon>
        <taxon>Sphingomonas</taxon>
    </lineage>
</organism>
<reference evidence="3 4" key="1">
    <citation type="submission" date="2021-08" db="EMBL/GenBank/DDBJ databases">
        <authorList>
            <person name="Tuo L."/>
        </authorList>
    </citation>
    <scope>NUCLEOTIDE SEQUENCE [LARGE SCALE GENOMIC DNA]</scope>
    <source>
        <strain evidence="3 4">JCM 31229</strain>
    </source>
</reference>